<dbReference type="GeneID" id="39586731"/>
<proteinExistence type="predicted"/>
<dbReference type="Gene3D" id="1.10.20.120">
    <property type="match status" value="1"/>
</dbReference>
<sequence length="323" mass="35193">MTEYISVIPDDIQPGAEHRYLRLPHPRTGASQLYLPYNTGNGGLCEAIKVGGAKGRTWFIGDDNISQGSLLVHNPIDPLFVAIPIVLALLPSDDRTAPFQPLPDLLATAAGSEAFALKPAFSPTANAELWNPDMSRLVEHKPFRRAFRACCDRKLIEAVAQEGETSKAKDRAYYRPSRDAILRLLKFKVDNLAHSKEFGKFDHLVRGLGRDGLLTAGSDEKLVTAARTKASIDQIANYLPPVLLPLLVKEYDFAALDEYLRDRAAAAVAAAAPVINGKGKDKGGAAAKRKAASQNSRGVEALKKVKTEGMSKMTSFFKPKEKK</sequence>
<dbReference type="OrthoDB" id="29098at2759"/>
<dbReference type="PANTHER" id="PTHR13383:SF11">
    <property type="entry name" value="RIBONUCLEASE H2 SUBUNIT B"/>
    <property type="match status" value="1"/>
</dbReference>
<evidence type="ECO:0000313" key="4">
    <source>
        <dbReference type="Proteomes" id="UP000279236"/>
    </source>
</evidence>
<dbReference type="GO" id="GO:0032299">
    <property type="term" value="C:ribonuclease H2 complex"/>
    <property type="evidence" value="ECO:0007669"/>
    <property type="project" value="InterPro"/>
</dbReference>
<dbReference type="Proteomes" id="UP000279236">
    <property type="component" value="Unassembled WGS sequence"/>
</dbReference>
<feature type="region of interest" description="Disordered" evidence="1">
    <location>
        <begin position="279"/>
        <end position="299"/>
    </location>
</feature>
<dbReference type="GO" id="GO:0005654">
    <property type="term" value="C:nucleoplasm"/>
    <property type="evidence" value="ECO:0007669"/>
    <property type="project" value="TreeGrafter"/>
</dbReference>
<comment type="caution">
    <text evidence="3">The sequence shown here is derived from an EMBL/GenBank/DDBJ whole genome shotgun (WGS) entry which is preliminary data.</text>
</comment>
<dbReference type="GO" id="GO:0006401">
    <property type="term" value="P:RNA catabolic process"/>
    <property type="evidence" value="ECO:0007669"/>
    <property type="project" value="TreeGrafter"/>
</dbReference>
<dbReference type="Pfam" id="PF17745">
    <property type="entry name" value="Ydr279_N"/>
    <property type="match status" value="1"/>
</dbReference>
<name>A0A427XI64_9TREE</name>
<dbReference type="InterPro" id="IPR040456">
    <property type="entry name" value="RNase_H2_suB"/>
</dbReference>
<organism evidence="3 4">
    <name type="scientific">Apiotrichum porosum</name>
    <dbReference type="NCBI Taxonomy" id="105984"/>
    <lineage>
        <taxon>Eukaryota</taxon>
        <taxon>Fungi</taxon>
        <taxon>Dikarya</taxon>
        <taxon>Basidiomycota</taxon>
        <taxon>Agaricomycotina</taxon>
        <taxon>Tremellomycetes</taxon>
        <taxon>Trichosporonales</taxon>
        <taxon>Trichosporonaceae</taxon>
        <taxon>Apiotrichum</taxon>
    </lineage>
</organism>
<feature type="domain" description="Rnh202 triple barrel" evidence="2">
    <location>
        <begin position="8"/>
        <end position="77"/>
    </location>
</feature>
<dbReference type="EMBL" id="RSCE01000012">
    <property type="protein sequence ID" value="RSH78463.1"/>
    <property type="molecule type" value="Genomic_DNA"/>
</dbReference>
<evidence type="ECO:0000256" key="1">
    <source>
        <dbReference type="SAM" id="MobiDB-lite"/>
    </source>
</evidence>
<evidence type="ECO:0000259" key="2">
    <source>
        <dbReference type="Pfam" id="PF17745"/>
    </source>
</evidence>
<dbReference type="Gene3D" id="2.20.25.530">
    <property type="match status" value="1"/>
</dbReference>
<keyword evidence="4" id="KW-1185">Reference proteome</keyword>
<dbReference type="STRING" id="105984.A0A427XI64"/>
<dbReference type="AlphaFoldDB" id="A0A427XI64"/>
<gene>
    <name evidence="3" type="ORF">EHS24_002188</name>
</gene>
<evidence type="ECO:0000313" key="3">
    <source>
        <dbReference type="EMBL" id="RSH78463.1"/>
    </source>
</evidence>
<dbReference type="PANTHER" id="PTHR13383">
    <property type="entry name" value="RIBONUCLEASE H2 SUBUNIT B"/>
    <property type="match status" value="1"/>
</dbReference>
<accession>A0A427XI64</accession>
<dbReference type="RefSeq" id="XP_028473610.1">
    <property type="nucleotide sequence ID" value="XM_028617932.1"/>
</dbReference>
<protein>
    <recommendedName>
        <fullName evidence="2">Rnh202 triple barrel domain-containing protein</fullName>
    </recommendedName>
</protein>
<reference evidence="3 4" key="1">
    <citation type="submission" date="2018-11" db="EMBL/GenBank/DDBJ databases">
        <title>Genome sequence of Apiotrichum porosum DSM 27194.</title>
        <authorList>
            <person name="Aliyu H."/>
            <person name="Gorte O."/>
            <person name="Ochsenreither K."/>
        </authorList>
    </citation>
    <scope>NUCLEOTIDE SEQUENCE [LARGE SCALE GENOMIC DNA]</scope>
    <source>
        <strain evidence="3 4">DSM 27194</strain>
    </source>
</reference>
<dbReference type="InterPro" id="IPR041195">
    <property type="entry name" value="Rnh202_N"/>
</dbReference>